<feature type="region of interest" description="Disordered" evidence="1">
    <location>
        <begin position="493"/>
        <end position="532"/>
    </location>
</feature>
<dbReference type="RefSeq" id="XP_040700546.1">
    <property type="nucleotide sequence ID" value="XM_040839995.1"/>
</dbReference>
<feature type="region of interest" description="Disordered" evidence="1">
    <location>
        <begin position="1"/>
        <end position="33"/>
    </location>
</feature>
<feature type="region of interest" description="Disordered" evidence="1">
    <location>
        <begin position="129"/>
        <end position="149"/>
    </location>
</feature>
<dbReference type="Proteomes" id="UP000184356">
    <property type="component" value="Unassembled WGS sequence"/>
</dbReference>
<dbReference type="AlphaFoldDB" id="A0A1L9TBC7"/>
<protein>
    <submittedName>
        <fullName evidence="2">Uncharacterized protein</fullName>
    </submittedName>
</protein>
<feature type="region of interest" description="Disordered" evidence="1">
    <location>
        <begin position="184"/>
        <end position="213"/>
    </location>
</feature>
<dbReference type="OrthoDB" id="5421041at2759"/>
<dbReference type="GeneID" id="63756068"/>
<evidence type="ECO:0000256" key="1">
    <source>
        <dbReference type="SAM" id="MobiDB-lite"/>
    </source>
</evidence>
<evidence type="ECO:0000313" key="3">
    <source>
        <dbReference type="Proteomes" id="UP000184356"/>
    </source>
</evidence>
<dbReference type="VEuPathDB" id="FungiDB:ASPSYDRAFT_1152799"/>
<proteinExistence type="predicted"/>
<dbReference type="SUPFAM" id="SSF57997">
    <property type="entry name" value="Tropomyosin"/>
    <property type="match status" value="1"/>
</dbReference>
<dbReference type="EMBL" id="KV878590">
    <property type="protein sequence ID" value="OJJ56740.1"/>
    <property type="molecule type" value="Genomic_DNA"/>
</dbReference>
<keyword evidence="3" id="KW-1185">Reference proteome</keyword>
<sequence length="532" mass="60075">MSATMSPTMSVMPAGSQHPLPVQNQRPAPQQRRGSQALAELLSLFDSIRSDPNFQVAEEIFNETTHLQSQLESREKELEQVKTEVSTKLRDKQTAIDQMFDANQCERSKLKEAASEIESLKKLIQQGKDTIDQKESAISHSEDRYKTLESSNTQLKSDLKISQRDIDSLQQRLKEKDALLDRIKSSHSDNQKRLKDAEGRAKEAQREKSALNTSLQATKAQLDRIEGYTTEQFDSSDDDMADAFMDLWHYATTEIYQHLNKDLSHEVLQNRAIWDKLKRQSVFAAVPLPHSNSPAAKRMRMAIVLAILAREVDKEIFQPTYIVPEDAGIRAVLADLAASDYEKESFCRSVLLSIEPDTQQQALHSRVQAVIRNVSSHLYEMLPDDQFSQLRASLEKIVGKAVDIWLIAQRALQRYEPDFEPLQWDDNEWDPLEFPEGGHAGSETSPNLMDECLLTVFPRLTVVEKGNRFPLTTVVHLRRSQCIEAAREVSSVPTSPVHDRLVSGRARRRSSVTSSAGHANGTPPVKKKSQGP</sequence>
<evidence type="ECO:0000313" key="2">
    <source>
        <dbReference type="EMBL" id="OJJ56740.1"/>
    </source>
</evidence>
<feature type="compositionally biased region" description="Basic and acidic residues" evidence="1">
    <location>
        <begin position="184"/>
        <end position="209"/>
    </location>
</feature>
<organism evidence="2 3">
    <name type="scientific">Aspergillus sydowii CBS 593.65</name>
    <dbReference type="NCBI Taxonomy" id="1036612"/>
    <lineage>
        <taxon>Eukaryota</taxon>
        <taxon>Fungi</taxon>
        <taxon>Dikarya</taxon>
        <taxon>Ascomycota</taxon>
        <taxon>Pezizomycotina</taxon>
        <taxon>Eurotiomycetes</taxon>
        <taxon>Eurotiomycetidae</taxon>
        <taxon>Eurotiales</taxon>
        <taxon>Aspergillaceae</taxon>
        <taxon>Aspergillus</taxon>
        <taxon>Aspergillus subgen. Nidulantes</taxon>
    </lineage>
</organism>
<feature type="compositionally biased region" description="Basic and acidic residues" evidence="1">
    <location>
        <begin position="129"/>
        <end position="147"/>
    </location>
</feature>
<accession>A0A1L9TBC7</accession>
<feature type="compositionally biased region" description="Polar residues" evidence="1">
    <location>
        <begin position="22"/>
        <end position="33"/>
    </location>
</feature>
<reference evidence="3" key="1">
    <citation type="journal article" date="2017" name="Genome Biol.">
        <title>Comparative genomics reveals high biological diversity and specific adaptations in the industrially and medically important fungal genus Aspergillus.</title>
        <authorList>
            <person name="de Vries R.P."/>
            <person name="Riley R."/>
            <person name="Wiebenga A."/>
            <person name="Aguilar-Osorio G."/>
            <person name="Amillis S."/>
            <person name="Uchima C.A."/>
            <person name="Anderluh G."/>
            <person name="Asadollahi M."/>
            <person name="Askin M."/>
            <person name="Barry K."/>
            <person name="Battaglia E."/>
            <person name="Bayram O."/>
            <person name="Benocci T."/>
            <person name="Braus-Stromeyer S.A."/>
            <person name="Caldana C."/>
            <person name="Canovas D."/>
            <person name="Cerqueira G.C."/>
            <person name="Chen F."/>
            <person name="Chen W."/>
            <person name="Choi C."/>
            <person name="Clum A."/>
            <person name="Dos Santos R.A."/>
            <person name="Damasio A.R."/>
            <person name="Diallinas G."/>
            <person name="Emri T."/>
            <person name="Fekete E."/>
            <person name="Flipphi M."/>
            <person name="Freyberg S."/>
            <person name="Gallo A."/>
            <person name="Gournas C."/>
            <person name="Habgood R."/>
            <person name="Hainaut M."/>
            <person name="Harispe M.L."/>
            <person name="Henrissat B."/>
            <person name="Hilden K.S."/>
            <person name="Hope R."/>
            <person name="Hossain A."/>
            <person name="Karabika E."/>
            <person name="Karaffa L."/>
            <person name="Karanyi Z."/>
            <person name="Krasevec N."/>
            <person name="Kuo A."/>
            <person name="Kusch H."/>
            <person name="LaButti K."/>
            <person name="Lagendijk E.L."/>
            <person name="Lapidus A."/>
            <person name="Levasseur A."/>
            <person name="Lindquist E."/>
            <person name="Lipzen A."/>
            <person name="Logrieco A.F."/>
            <person name="MacCabe A."/>
            <person name="Maekelae M.R."/>
            <person name="Malavazi I."/>
            <person name="Melin P."/>
            <person name="Meyer V."/>
            <person name="Mielnichuk N."/>
            <person name="Miskei M."/>
            <person name="Molnar A.P."/>
            <person name="Mule G."/>
            <person name="Ngan C.Y."/>
            <person name="Orejas M."/>
            <person name="Orosz E."/>
            <person name="Ouedraogo J.P."/>
            <person name="Overkamp K.M."/>
            <person name="Park H.-S."/>
            <person name="Perrone G."/>
            <person name="Piumi F."/>
            <person name="Punt P.J."/>
            <person name="Ram A.F."/>
            <person name="Ramon A."/>
            <person name="Rauscher S."/>
            <person name="Record E."/>
            <person name="Riano-Pachon D.M."/>
            <person name="Robert V."/>
            <person name="Roehrig J."/>
            <person name="Ruller R."/>
            <person name="Salamov A."/>
            <person name="Salih N.S."/>
            <person name="Samson R.A."/>
            <person name="Sandor E."/>
            <person name="Sanguinetti M."/>
            <person name="Schuetze T."/>
            <person name="Sepcic K."/>
            <person name="Shelest E."/>
            <person name="Sherlock G."/>
            <person name="Sophianopoulou V."/>
            <person name="Squina F.M."/>
            <person name="Sun H."/>
            <person name="Susca A."/>
            <person name="Todd R.B."/>
            <person name="Tsang A."/>
            <person name="Unkles S.E."/>
            <person name="van de Wiele N."/>
            <person name="van Rossen-Uffink D."/>
            <person name="Oliveira J.V."/>
            <person name="Vesth T.C."/>
            <person name="Visser J."/>
            <person name="Yu J.-H."/>
            <person name="Zhou M."/>
            <person name="Andersen M.R."/>
            <person name="Archer D.B."/>
            <person name="Baker S.E."/>
            <person name="Benoit I."/>
            <person name="Brakhage A.A."/>
            <person name="Braus G.H."/>
            <person name="Fischer R."/>
            <person name="Frisvad J.C."/>
            <person name="Goldman G.H."/>
            <person name="Houbraken J."/>
            <person name="Oakley B."/>
            <person name="Pocsi I."/>
            <person name="Scazzocchio C."/>
            <person name="Seiboth B."/>
            <person name="vanKuyk P.A."/>
            <person name="Wortman J."/>
            <person name="Dyer P.S."/>
            <person name="Grigoriev I.V."/>
        </authorList>
    </citation>
    <scope>NUCLEOTIDE SEQUENCE [LARGE SCALE GENOMIC DNA]</scope>
    <source>
        <strain evidence="3">CBS 593.65</strain>
    </source>
</reference>
<gene>
    <name evidence="2" type="ORF">ASPSYDRAFT_1152799</name>
</gene>
<name>A0A1L9TBC7_9EURO</name>